<dbReference type="InterPro" id="IPR012577">
    <property type="entry name" value="NIPSNAP"/>
</dbReference>
<protein>
    <recommendedName>
        <fullName evidence="1">NIPSNAP domain-containing protein</fullName>
    </recommendedName>
</protein>
<evidence type="ECO:0000313" key="2">
    <source>
        <dbReference type="EMBL" id="GEL26295.1"/>
    </source>
</evidence>
<organism evidence="2 3">
    <name type="scientific">Pseudonocardia sulfidoxydans NBRC 16205</name>
    <dbReference type="NCBI Taxonomy" id="1223511"/>
    <lineage>
        <taxon>Bacteria</taxon>
        <taxon>Bacillati</taxon>
        <taxon>Actinomycetota</taxon>
        <taxon>Actinomycetes</taxon>
        <taxon>Pseudonocardiales</taxon>
        <taxon>Pseudonocardiaceae</taxon>
        <taxon>Pseudonocardia</taxon>
    </lineage>
</organism>
<dbReference type="SUPFAM" id="SSF54909">
    <property type="entry name" value="Dimeric alpha+beta barrel"/>
    <property type="match status" value="1"/>
</dbReference>
<reference evidence="2 3" key="1">
    <citation type="submission" date="2019-07" db="EMBL/GenBank/DDBJ databases">
        <title>Whole genome shotgun sequence of Pseudonocardia sulfidoxydans NBRC 16205.</title>
        <authorList>
            <person name="Hosoyama A."/>
            <person name="Uohara A."/>
            <person name="Ohji S."/>
            <person name="Ichikawa N."/>
        </authorList>
    </citation>
    <scope>NUCLEOTIDE SEQUENCE [LARGE SCALE GENOMIC DNA]</scope>
    <source>
        <strain evidence="2 3">NBRC 16205</strain>
    </source>
</reference>
<evidence type="ECO:0000259" key="1">
    <source>
        <dbReference type="Pfam" id="PF07978"/>
    </source>
</evidence>
<dbReference type="InterPro" id="IPR011008">
    <property type="entry name" value="Dimeric_a/b-barrel"/>
</dbReference>
<dbReference type="Pfam" id="PF07978">
    <property type="entry name" value="NIPSNAP"/>
    <property type="match status" value="1"/>
</dbReference>
<sequence length="106" mass="12316">MIYELREYVAHENAVEQLHARFADHTLSLFAEHGIEPLGFWTDRDDPARIVYLLRFDDAAAQRRAWAAFQDDPRWQQVKKASEKDGPIVADMLSRTLEPVSYWSAP</sequence>
<dbReference type="Proteomes" id="UP000321685">
    <property type="component" value="Unassembled WGS sequence"/>
</dbReference>
<dbReference type="Gene3D" id="3.30.70.100">
    <property type="match status" value="1"/>
</dbReference>
<accession>A0A511DND1</accession>
<dbReference type="RefSeq" id="WP_147114038.1">
    <property type="nucleotide sequence ID" value="NZ_BJVJ01000083.1"/>
</dbReference>
<comment type="caution">
    <text evidence="2">The sequence shown here is derived from an EMBL/GenBank/DDBJ whole genome shotgun (WGS) entry which is preliminary data.</text>
</comment>
<dbReference type="AlphaFoldDB" id="A0A511DND1"/>
<proteinExistence type="predicted"/>
<feature type="domain" description="NIPSNAP" evidence="1">
    <location>
        <begin position="3"/>
        <end position="102"/>
    </location>
</feature>
<evidence type="ECO:0000313" key="3">
    <source>
        <dbReference type="Proteomes" id="UP000321685"/>
    </source>
</evidence>
<dbReference type="EMBL" id="BJVJ01000083">
    <property type="protein sequence ID" value="GEL26295.1"/>
    <property type="molecule type" value="Genomic_DNA"/>
</dbReference>
<gene>
    <name evidence="2" type="ORF">PSU4_52490</name>
</gene>
<keyword evidence="3" id="KW-1185">Reference proteome</keyword>
<name>A0A511DND1_9PSEU</name>
<dbReference type="OrthoDB" id="9809695at2"/>